<dbReference type="AlphaFoldDB" id="G2LG50"/>
<feature type="transmembrane region" description="Helical" evidence="1">
    <location>
        <begin position="38"/>
        <end position="56"/>
    </location>
</feature>
<organism evidence="2 3">
    <name type="scientific">Chloracidobacterium thermophilum (strain B)</name>
    <dbReference type="NCBI Taxonomy" id="981222"/>
    <lineage>
        <taxon>Bacteria</taxon>
        <taxon>Pseudomonadati</taxon>
        <taxon>Acidobacteriota</taxon>
        <taxon>Terriglobia</taxon>
        <taxon>Terriglobales</taxon>
        <taxon>Acidobacteriaceae</taxon>
        <taxon>Chloracidobacterium</taxon>
    </lineage>
</organism>
<dbReference type="STRING" id="981222.Cabther_A1817"/>
<feature type="transmembrane region" description="Helical" evidence="1">
    <location>
        <begin position="91"/>
        <end position="114"/>
    </location>
</feature>
<protein>
    <submittedName>
        <fullName evidence="2">Uncharacterized protein</fullName>
    </submittedName>
</protein>
<keyword evidence="1" id="KW-1133">Transmembrane helix</keyword>
<feature type="transmembrane region" description="Helical" evidence="1">
    <location>
        <begin position="6"/>
        <end position="26"/>
    </location>
</feature>
<dbReference type="KEGG" id="ctm:Cabther_A1817"/>
<keyword evidence="1" id="KW-0472">Membrane</keyword>
<reference evidence="2 3" key="1">
    <citation type="journal article" date="2012" name="Environ. Microbiol.">
        <title>Complete genome of Candidatus Chloracidobacterium thermophilum, a chlorophyll-based photoheterotroph belonging to the phylum Acidobacteria.</title>
        <authorList>
            <person name="Garcia Costas A.M."/>
            <person name="Liu Z."/>
            <person name="Tomsho L.P."/>
            <person name="Schuster S.C."/>
            <person name="Ward D.M."/>
            <person name="Bryant D.A."/>
        </authorList>
    </citation>
    <scope>NUCLEOTIDE SEQUENCE [LARGE SCALE GENOMIC DNA]</scope>
    <source>
        <strain evidence="2 3">B</strain>
    </source>
</reference>
<name>G2LG50_CHLTF</name>
<sequence length="133" mass="14976">MRIWTYFIVFYVTYSLFTLWSYRFAIQSTGMREATFRQAAVARAVDIGLLIVAFLAPVSWLIKFPLLFLGQIIAFAVVFRAPLGRAIIGAMLTWLMGGLFTLIYLGLLVLYIWFFRSLPYGAPSGDGYVPGVA</sequence>
<keyword evidence="1" id="KW-0812">Transmembrane</keyword>
<dbReference type="Proteomes" id="UP000006791">
    <property type="component" value="Chromosome 1"/>
</dbReference>
<dbReference type="EMBL" id="CP002514">
    <property type="protein sequence ID" value="AEP12563.1"/>
    <property type="molecule type" value="Genomic_DNA"/>
</dbReference>
<evidence type="ECO:0000313" key="3">
    <source>
        <dbReference type="Proteomes" id="UP000006791"/>
    </source>
</evidence>
<keyword evidence="3" id="KW-1185">Reference proteome</keyword>
<evidence type="ECO:0000256" key="1">
    <source>
        <dbReference type="SAM" id="Phobius"/>
    </source>
</evidence>
<dbReference type="HOGENOM" id="CLU_1902956_0_0_0"/>
<feature type="transmembrane region" description="Helical" evidence="1">
    <location>
        <begin position="62"/>
        <end position="79"/>
    </location>
</feature>
<proteinExistence type="predicted"/>
<accession>G2LG50</accession>
<evidence type="ECO:0000313" key="2">
    <source>
        <dbReference type="EMBL" id="AEP12563.1"/>
    </source>
</evidence>
<gene>
    <name evidence="2" type="ordered locus">Cabther_A1817</name>
</gene>